<dbReference type="Pfam" id="PF24032">
    <property type="entry name" value="YQBQ"/>
    <property type="match status" value="1"/>
</dbReference>
<dbReference type="InterPro" id="IPR056937">
    <property type="entry name" value="YqbQ/XkdQ"/>
</dbReference>
<dbReference type="Proteomes" id="UP001165492">
    <property type="component" value="Unassembled WGS sequence"/>
</dbReference>
<evidence type="ECO:0000313" key="3">
    <source>
        <dbReference type="EMBL" id="MCC5467523.1"/>
    </source>
</evidence>
<evidence type="ECO:0000313" key="4">
    <source>
        <dbReference type="Proteomes" id="UP001165492"/>
    </source>
</evidence>
<dbReference type="EMBL" id="JAJHJB010000003">
    <property type="protein sequence ID" value="MCC5464580.1"/>
    <property type="molecule type" value="Genomic_DNA"/>
</dbReference>
<protein>
    <recommendedName>
        <fullName evidence="1">YqbQ/XkdQ domain-containing protein</fullName>
    </recommendedName>
</protein>
<keyword evidence="4" id="KW-1185">Reference proteome</keyword>
<accession>A0ABS8HWI9</accession>
<comment type="caution">
    <text evidence="3">The sequence shown here is derived from an EMBL/GenBank/DDBJ whole genome shotgun (WGS) entry which is preliminary data.</text>
</comment>
<gene>
    <name evidence="2" type="ORF">LMF89_04270</name>
    <name evidence="3" type="ORF">LMF89_19485</name>
</gene>
<organism evidence="3 4">
    <name type="scientific">Pelosinus baikalensis</name>
    <dbReference type="NCBI Taxonomy" id="2892015"/>
    <lineage>
        <taxon>Bacteria</taxon>
        <taxon>Bacillati</taxon>
        <taxon>Bacillota</taxon>
        <taxon>Negativicutes</taxon>
        <taxon>Selenomonadales</taxon>
        <taxon>Sporomusaceae</taxon>
        <taxon>Pelosinus</taxon>
    </lineage>
</organism>
<dbReference type="RefSeq" id="WP_229534012.1">
    <property type="nucleotide sequence ID" value="NZ_JAJHJB010000003.1"/>
</dbReference>
<dbReference type="SUPFAM" id="SSF69279">
    <property type="entry name" value="Phage tail proteins"/>
    <property type="match status" value="1"/>
</dbReference>
<evidence type="ECO:0000259" key="1">
    <source>
        <dbReference type="Pfam" id="PF24032"/>
    </source>
</evidence>
<dbReference type="EMBL" id="JAJHJB010000034">
    <property type="protein sequence ID" value="MCC5467523.1"/>
    <property type="molecule type" value="Genomic_DNA"/>
</dbReference>
<sequence length="330" mass="37280">MYKVLWITKEAQHDISDYVQSITWKGAKSTAPRSLDITLINTGRGLHEWLLIQEGHTLLFMNETAEYFRGTVFTQSKNKSFNQSIKAYDQMIYLVKNKNSYVFTNQTATQIIQRLCGDYQIPMGEIKDTEYRIPALVVDGETLYDIAYKAIYATFKQTGRRFYLGSSGGNIYLAEKLDQVNYIVIEDEVNLLDFTLDTSIEDSATSVVMVAGEEKSAITIKAKNDSLAADIGTIQYYEKVTDKLNSAQLQERVNKAMADKGKVMNKLSISCIGDTGVLTGTAIHLIIRDMNIWQGYYVDSDTHVFKGNSHTMNIDLSETDELPEVEIKTE</sequence>
<feature type="domain" description="YqbQ/XkdQ" evidence="1">
    <location>
        <begin position="22"/>
        <end position="316"/>
    </location>
</feature>
<reference evidence="3" key="1">
    <citation type="submission" date="2021-11" db="EMBL/GenBank/DDBJ databases">
        <title>Description of a new species Pelosinus isolated from the bottom sediments of Lake Baikal.</title>
        <authorList>
            <person name="Zakharyuk A."/>
        </authorList>
    </citation>
    <scope>NUCLEOTIDE SEQUENCE</scope>
    <source>
        <strain evidence="3">Bkl1</strain>
    </source>
</reference>
<name>A0ABS8HWI9_9FIRM</name>
<evidence type="ECO:0000313" key="2">
    <source>
        <dbReference type="EMBL" id="MCC5464580.1"/>
    </source>
</evidence>
<proteinExistence type="predicted"/>